<accession>A0A6P8IEE1</accession>
<gene>
    <name evidence="4" type="primary">LOC116299637</name>
</gene>
<organism evidence="3 4">
    <name type="scientific">Actinia tenebrosa</name>
    <name type="common">Australian red waratah sea anemone</name>
    <dbReference type="NCBI Taxonomy" id="6105"/>
    <lineage>
        <taxon>Eukaryota</taxon>
        <taxon>Metazoa</taxon>
        <taxon>Cnidaria</taxon>
        <taxon>Anthozoa</taxon>
        <taxon>Hexacorallia</taxon>
        <taxon>Actiniaria</taxon>
        <taxon>Actiniidae</taxon>
        <taxon>Actinia</taxon>
    </lineage>
</organism>
<dbReference type="InParanoid" id="A0A6P8IEE1"/>
<dbReference type="AlphaFoldDB" id="A0A6P8IEE1"/>
<name>A0A6P8IEE1_ACTTE</name>
<dbReference type="GeneID" id="116299637"/>
<keyword evidence="3" id="KW-1185">Reference proteome</keyword>
<feature type="coiled-coil region" evidence="1">
    <location>
        <begin position="51"/>
        <end position="78"/>
    </location>
</feature>
<feature type="region of interest" description="Disordered" evidence="2">
    <location>
        <begin position="316"/>
        <end position="336"/>
    </location>
</feature>
<dbReference type="KEGG" id="aten:116299637"/>
<evidence type="ECO:0000313" key="3">
    <source>
        <dbReference type="Proteomes" id="UP000515163"/>
    </source>
</evidence>
<keyword evidence="1" id="KW-0175">Coiled coil</keyword>
<dbReference type="Proteomes" id="UP000515163">
    <property type="component" value="Unplaced"/>
</dbReference>
<proteinExistence type="predicted"/>
<dbReference type="RefSeq" id="XP_031564185.1">
    <property type="nucleotide sequence ID" value="XM_031708325.1"/>
</dbReference>
<reference evidence="4" key="1">
    <citation type="submission" date="2025-08" db="UniProtKB">
        <authorList>
            <consortium name="RefSeq"/>
        </authorList>
    </citation>
    <scope>IDENTIFICATION</scope>
    <source>
        <tissue evidence="4">Tentacle</tissue>
    </source>
</reference>
<evidence type="ECO:0000313" key="4">
    <source>
        <dbReference type="RefSeq" id="XP_031564185.1"/>
    </source>
</evidence>
<evidence type="ECO:0000256" key="2">
    <source>
        <dbReference type="SAM" id="MobiDB-lite"/>
    </source>
</evidence>
<feature type="compositionally biased region" description="Polar residues" evidence="2">
    <location>
        <begin position="316"/>
        <end position="327"/>
    </location>
</feature>
<dbReference type="OrthoDB" id="5972128at2759"/>
<protein>
    <submittedName>
        <fullName evidence="4">Uncharacterized protein LOC116299637</fullName>
    </submittedName>
</protein>
<sequence length="406" mass="47033">MEQSLLTLVLNSGVASERREACEFLDLKTRVEQEKFRQLSADLERRRIRKYNSHLEEQRKVEKELVGLQKDRLRFEREKQLRKRKNFSSRGRKQCAKSSLKDEKITLPMNEDALGGSASIAFDPKVEKYSRRRRRRKAKTETFITNSRKAEKDTTDDVINFPYLSEGEVKKFHKSCKSATRSTECRRWGAAWLYAKKEQETAMNRSERWTSLLLNAEKEKMRVLCEKMITSKERKPASRIALECWNKPGQEPNLKKTLFASKLNYLRNPETSKKPREVEYTKNVTEDKEDVVLSESLEENDENKKEKCLKSAAKAQSGSFSATKQQGENGGQGYPYRKVKGERDLSFVSPFSKGITLTKQLARFSAKSSKKENTNETNHDTLLQDVTSEDIKRKNNTGTVCFLPEL</sequence>
<evidence type="ECO:0000256" key="1">
    <source>
        <dbReference type="SAM" id="Coils"/>
    </source>
</evidence>